<dbReference type="EMBL" id="JAPQKT010000003">
    <property type="protein sequence ID" value="KAJ5234189.1"/>
    <property type="molecule type" value="Genomic_DNA"/>
</dbReference>
<comment type="subcellular location">
    <subcellularLocation>
        <location evidence="1">Nucleus</location>
    </subcellularLocation>
</comment>
<reference evidence="9" key="2">
    <citation type="journal article" date="2023" name="IMA Fungus">
        <title>Comparative genomic study of the Penicillium genus elucidates a diverse pangenome and 15 lateral gene transfer events.</title>
        <authorList>
            <person name="Petersen C."/>
            <person name="Sorensen T."/>
            <person name="Nielsen M.R."/>
            <person name="Sondergaard T.E."/>
            <person name="Sorensen J.L."/>
            <person name="Fitzpatrick D.A."/>
            <person name="Frisvad J.C."/>
            <person name="Nielsen K.L."/>
        </authorList>
    </citation>
    <scope>NUCLEOTIDE SEQUENCE</scope>
    <source>
        <strain evidence="9">IBT 23319</strain>
    </source>
</reference>
<dbReference type="Proteomes" id="UP001147733">
    <property type="component" value="Unassembled WGS sequence"/>
</dbReference>
<dbReference type="InterPro" id="IPR037525">
    <property type="entry name" value="Velvet_dom"/>
</dbReference>
<protein>
    <recommendedName>
        <fullName evidence="8">Velvet domain-containing protein</fullName>
    </recommendedName>
</protein>
<feature type="transmembrane region" description="Helical" evidence="7">
    <location>
        <begin position="33"/>
        <end position="54"/>
    </location>
</feature>
<evidence type="ECO:0000256" key="7">
    <source>
        <dbReference type="SAM" id="Phobius"/>
    </source>
</evidence>
<dbReference type="AlphaFoldDB" id="A0A9W9TRA3"/>
<keyword evidence="7" id="KW-1133">Transmembrane helix</keyword>
<keyword evidence="4" id="KW-0804">Transcription</keyword>
<evidence type="ECO:0000256" key="6">
    <source>
        <dbReference type="SAM" id="MobiDB-lite"/>
    </source>
</evidence>
<proteinExistence type="predicted"/>
<comment type="caution">
    <text evidence="9">The sequence shown here is derived from an EMBL/GenBank/DDBJ whole genome shotgun (WGS) entry which is preliminary data.</text>
</comment>
<evidence type="ECO:0000256" key="1">
    <source>
        <dbReference type="ARBA" id="ARBA00004123"/>
    </source>
</evidence>
<name>A0A9W9TRA3_PENCI</name>
<dbReference type="GO" id="GO:0030435">
    <property type="term" value="P:sporulation resulting in formation of a cellular spore"/>
    <property type="evidence" value="ECO:0007669"/>
    <property type="project" value="UniProtKB-KW"/>
</dbReference>
<keyword evidence="7" id="KW-0472">Membrane</keyword>
<evidence type="ECO:0000256" key="4">
    <source>
        <dbReference type="ARBA" id="ARBA00023163"/>
    </source>
</evidence>
<dbReference type="InterPro" id="IPR038491">
    <property type="entry name" value="Velvet_dom_sf"/>
</dbReference>
<dbReference type="PANTHER" id="PTHR33572:SF18">
    <property type="entry name" value="SPORE DEVELOPMENT REGULATOR VOSA"/>
    <property type="match status" value="1"/>
</dbReference>
<dbReference type="OrthoDB" id="5599552at2759"/>
<dbReference type="PROSITE" id="PS51821">
    <property type="entry name" value="VELVET"/>
    <property type="match status" value="1"/>
</dbReference>
<evidence type="ECO:0000256" key="5">
    <source>
        <dbReference type="ARBA" id="ARBA00023242"/>
    </source>
</evidence>
<sequence length="498" mass="54206">MLSNNSSDFDLTIRQQPDRARVAGGKEKGMSSLYFGLLLSCFSPFLSGLICLLARSSSSYLRSPPPLSSGVGPGLVLDRRVGQSTTLDGERKTGLAIANALVTERKPIDPPPIVQLRVRQEDSYLAQHYLQSPYYFMTCSLYDASDDRPVPVAPSTALAGTLVSSLHRLKDVDNSDGGFFVFGDLSVKIEGEFRLKFTLYEMRKQNVVYLKTSISDRFRVSPPKNFPGMMESTFLSRSFADQGVKLRIRKEPRTMMKRSAPRPDEFPQAIPPRSPDRQSVQGIPPVTGFQGYPTAAARADYGYYQPVKRHRTSMDYGRQSIYDDGRMARQIDPYGQPAPMYPSQPASYQPQPMAGYSGSVMPDYGMYAAGIPPSAPLSQMPDPSGQGRASQNAAVGQLMAMNQPGTPSPDSTGAMMAQGYPRSAYPTSTTLPPLQRSRNYPSINGSPREYFDPGPNVSIKYDGGSPSATPILPSQMVPEGNAAGSAAFEHGSANGTPR</sequence>
<evidence type="ECO:0000313" key="9">
    <source>
        <dbReference type="EMBL" id="KAJ5234189.1"/>
    </source>
</evidence>
<keyword evidence="5" id="KW-0539">Nucleus</keyword>
<dbReference type="PANTHER" id="PTHR33572">
    <property type="entry name" value="SPORE DEVELOPMENT REGULATOR VOSA"/>
    <property type="match status" value="1"/>
</dbReference>
<keyword evidence="3" id="KW-0805">Transcription regulation</keyword>
<keyword evidence="2" id="KW-0749">Sporulation</keyword>
<dbReference type="InterPro" id="IPR021740">
    <property type="entry name" value="Velvet"/>
</dbReference>
<dbReference type="RefSeq" id="XP_056501689.1">
    <property type="nucleotide sequence ID" value="XM_056642277.1"/>
</dbReference>
<evidence type="ECO:0000256" key="2">
    <source>
        <dbReference type="ARBA" id="ARBA00022969"/>
    </source>
</evidence>
<dbReference type="Gene3D" id="2.60.40.3960">
    <property type="entry name" value="Velvet domain"/>
    <property type="match status" value="1"/>
</dbReference>
<accession>A0A9W9TRA3</accession>
<dbReference type="Pfam" id="PF11754">
    <property type="entry name" value="Velvet"/>
    <property type="match status" value="2"/>
</dbReference>
<organism evidence="9 10">
    <name type="scientific">Penicillium citrinum</name>
    <dbReference type="NCBI Taxonomy" id="5077"/>
    <lineage>
        <taxon>Eukaryota</taxon>
        <taxon>Fungi</taxon>
        <taxon>Dikarya</taxon>
        <taxon>Ascomycota</taxon>
        <taxon>Pezizomycotina</taxon>
        <taxon>Eurotiomycetes</taxon>
        <taxon>Eurotiomycetidae</taxon>
        <taxon>Eurotiales</taxon>
        <taxon>Aspergillaceae</taxon>
        <taxon>Penicillium</taxon>
    </lineage>
</organism>
<reference evidence="9" key="1">
    <citation type="submission" date="2022-11" db="EMBL/GenBank/DDBJ databases">
        <authorList>
            <person name="Petersen C."/>
        </authorList>
    </citation>
    <scope>NUCLEOTIDE SEQUENCE</scope>
    <source>
        <strain evidence="9">IBT 23319</strain>
    </source>
</reference>
<dbReference type="GO" id="GO:0005634">
    <property type="term" value="C:nucleus"/>
    <property type="evidence" value="ECO:0007669"/>
    <property type="project" value="UniProtKB-SubCell"/>
</dbReference>
<keyword evidence="7" id="KW-0812">Transmembrane</keyword>
<evidence type="ECO:0000256" key="3">
    <source>
        <dbReference type="ARBA" id="ARBA00023015"/>
    </source>
</evidence>
<feature type="region of interest" description="Disordered" evidence="6">
    <location>
        <begin position="424"/>
        <end position="498"/>
    </location>
</feature>
<feature type="compositionally biased region" description="Polar residues" evidence="6">
    <location>
        <begin position="425"/>
        <end position="445"/>
    </location>
</feature>
<dbReference type="GeneID" id="81381444"/>
<gene>
    <name evidence="9" type="ORF">N7469_003357</name>
</gene>
<keyword evidence="10" id="KW-1185">Reference proteome</keyword>
<evidence type="ECO:0000259" key="8">
    <source>
        <dbReference type="PROSITE" id="PS51821"/>
    </source>
</evidence>
<feature type="region of interest" description="Disordered" evidence="6">
    <location>
        <begin position="255"/>
        <end position="279"/>
    </location>
</feature>
<feature type="domain" description="Velvet" evidence="8">
    <location>
        <begin position="4"/>
        <end position="249"/>
    </location>
</feature>
<evidence type="ECO:0000313" key="10">
    <source>
        <dbReference type="Proteomes" id="UP001147733"/>
    </source>
</evidence>